<evidence type="ECO:0000256" key="1">
    <source>
        <dbReference type="ARBA" id="ARBA00022679"/>
    </source>
</evidence>
<evidence type="ECO:0000313" key="4">
    <source>
        <dbReference type="EMBL" id="ACC82896.1"/>
    </source>
</evidence>
<dbReference type="Gene3D" id="3.40.50.150">
    <property type="entry name" value="Vaccinia Virus protein VP39"/>
    <property type="match status" value="1"/>
</dbReference>
<dbReference type="EMBL" id="CP001037">
    <property type="protein sequence ID" value="ACC82896.1"/>
    <property type="molecule type" value="Genomic_DNA"/>
</dbReference>
<evidence type="ECO:0000256" key="2">
    <source>
        <dbReference type="SAM" id="MobiDB-lite"/>
    </source>
</evidence>
<dbReference type="Pfam" id="PF13489">
    <property type="entry name" value="Methyltransf_23"/>
    <property type="match status" value="1"/>
</dbReference>
<dbReference type="GO" id="GO:0008168">
    <property type="term" value="F:methyltransferase activity"/>
    <property type="evidence" value="ECO:0007669"/>
    <property type="project" value="UniProtKB-KW"/>
</dbReference>
<dbReference type="OrthoDB" id="9790457at2"/>
<dbReference type="SUPFAM" id="SSF57997">
    <property type="entry name" value="Tropomyosin"/>
    <property type="match status" value="1"/>
</dbReference>
<dbReference type="SUPFAM" id="SSF53335">
    <property type="entry name" value="S-adenosyl-L-methionine-dependent methyltransferases"/>
    <property type="match status" value="1"/>
</dbReference>
<feature type="domain" description="WsaF C-terminal" evidence="3">
    <location>
        <begin position="985"/>
        <end position="1080"/>
    </location>
</feature>
<dbReference type="GO" id="GO:0032259">
    <property type="term" value="P:methylation"/>
    <property type="evidence" value="ECO:0007669"/>
    <property type="project" value="UniProtKB-KW"/>
</dbReference>
<sequence length="1152" mass="132009">MNKDWSKDYPSAENLTEEGLGENHVLRKMLNLIGDNQRVVDFGCATGYFAQLLSRKGCIVTGVEINPDAAKVAEEYCKEVIVADLDFVSVTEILPSQEFDVAVFGDVLEHLRNPWRILEETKQILKKDGYVVASIPNIAHGAIRLSLLQGKFEYTELGILDNTHLRFFTRKTVEELFEIPGYLVNIADRTKLEVFSESSLIPQNKREQFDSNTIKQIEEDKDADTLQFIIRADPWTIEGEYAAMSEGFSKLLEESEQLKSQLHSTQAELDQAQAQLQENQLQLEQSQSHLQQTQTELERSQSHLQQTQTELERSQSHLQQTQTELERSQSHLQQTQTELERSQSHLQQTQTELERSQSHLQQTQTELERSQSKLIYAQTYITAMQTSKFWKLRTAWFRVKGFLNLAPASEMFTHNNELNIVNKTEDILKTSNSLQEDLSTDNRLKMFAFISGCPGDSYRYRCHHQAEILKYLGYTVDVYEPMVFLYNELITKYKIIIAHRVPHTDEFEQFVFNAEKLDIKVIFDTDDLVFDPSRISQIHACTLMDQQEKTLYENGVKRYRKSMSLCDYITVSTNKLQQEIEQSFPNKVSIILRNRISNEMEQGAIEARKSYVPNDGMLRIAYFSGTKTHVKDFAECVLALKSILTEFPYVRLMVVGHLDIPEALQEVASQIECVPYMPWRDLPKLYRKVDINLAPLEKNNDFTESKSELKYFEAALLSVPTIASDTSSFRFAIQDGVNGLLCNNLDEWKDALYQLVTNQKLRQEMGHKAFEDVNSRYLTRIAASESMQKWKYLLGGSLSPNKPLSIAFILRAPIAQTGGGYKHIFNLAYYLAAKEHTVNIYIEPIAHLTNFTTEQVRDFCEENFGKSNAIIHCGHAGILESDIAIATNWPTAYVVEQLVNTRFKAYYVQDYEPYFYKSEEANFTQAEATYNLPLNIITLGKYLAEVLSQRNKIDYPYVDFPLGEVFLAENPILDRHLSTTKPCSILFFARPHIPRRNFTLGVESLNKLYQHNSDVQIKLYGLEEDLELPFPYENLGVLTQAETAEAMRSSDIHLSFSMTNISTVVFEAMACGCATVEVDVPPVRSMVKEGTCLLCEPNSQAVFNALMDLINNAGMRQNIATSGYESVKDLTLQNMCLKFEKILMEYSFRVKS</sequence>
<protein>
    <submittedName>
        <fullName evidence="4">Methyltransferase type 11</fullName>
    </submittedName>
</protein>
<dbReference type="eggNOG" id="COG0845">
    <property type="taxonomic scope" value="Bacteria"/>
</dbReference>
<dbReference type="PANTHER" id="PTHR46401:SF2">
    <property type="entry name" value="GLYCOSYLTRANSFERASE WBBK-RELATED"/>
    <property type="match status" value="1"/>
</dbReference>
<dbReference type="InterPro" id="IPR055050">
    <property type="entry name" value="WsaF_C"/>
</dbReference>
<dbReference type="CAZy" id="GT4">
    <property type="family name" value="Glycosyltransferase Family 4"/>
</dbReference>
<keyword evidence="5" id="KW-1185">Reference proteome</keyword>
<dbReference type="eggNOG" id="COG0438">
    <property type="taxonomic scope" value="Bacteria"/>
</dbReference>
<dbReference type="AlphaFoldDB" id="B2IVT3"/>
<feature type="region of interest" description="Disordered" evidence="2">
    <location>
        <begin position="283"/>
        <end position="364"/>
    </location>
</feature>
<dbReference type="SUPFAM" id="SSF53756">
    <property type="entry name" value="UDP-Glycosyltransferase/glycogen phosphorylase"/>
    <property type="match status" value="2"/>
</dbReference>
<dbReference type="Gene3D" id="1.10.287.620">
    <property type="entry name" value="Helix Hairpins"/>
    <property type="match status" value="1"/>
</dbReference>
<name>B2IVT3_NOSP7</name>
<reference evidence="4 5" key="2">
    <citation type="journal article" date="2013" name="Plant Physiol.">
        <title>A Nostoc punctiforme Sugar Transporter Necessary to Establish a Cyanobacterium-Plant Symbiosis.</title>
        <authorList>
            <person name="Ekman M."/>
            <person name="Picossi S."/>
            <person name="Campbell E.L."/>
            <person name="Meeks J.C."/>
            <person name="Flores E."/>
        </authorList>
    </citation>
    <scope>NUCLEOTIDE SEQUENCE [LARGE SCALE GENOMIC DNA]</scope>
    <source>
        <strain evidence="5">ATCC 29133 / PCC 73102</strain>
    </source>
</reference>
<feature type="compositionally biased region" description="Low complexity" evidence="2">
    <location>
        <begin position="283"/>
        <end position="295"/>
    </location>
</feature>
<dbReference type="GO" id="GO:0016757">
    <property type="term" value="F:glycosyltransferase activity"/>
    <property type="evidence" value="ECO:0007669"/>
    <property type="project" value="TreeGrafter"/>
</dbReference>
<keyword evidence="4" id="KW-0489">Methyltransferase</keyword>
<dbReference type="CDD" id="cd02440">
    <property type="entry name" value="AdoMet_MTases"/>
    <property type="match status" value="1"/>
</dbReference>
<dbReference type="eggNOG" id="COG2227">
    <property type="taxonomic scope" value="Bacteria"/>
</dbReference>
<evidence type="ECO:0000259" key="3">
    <source>
        <dbReference type="Pfam" id="PF22772"/>
    </source>
</evidence>
<reference evidence="5" key="1">
    <citation type="submission" date="2008-04" db="EMBL/GenBank/DDBJ databases">
        <title>Complete sequence of chromosome of Nostoc punctiforme ATCC 29133.</title>
        <authorList>
            <consortium name="US DOE Joint Genome Institute"/>
            <person name="Copeland A."/>
            <person name="Lucas S."/>
            <person name="Lapidus A."/>
            <person name="Glavina del Rio T."/>
            <person name="Dalin E."/>
            <person name="Tice H."/>
            <person name="Pitluck S."/>
            <person name="Chain P."/>
            <person name="Malfatti S."/>
            <person name="Shin M."/>
            <person name="Vergez L."/>
            <person name="Schmutz J."/>
            <person name="Larimer F."/>
            <person name="Land M."/>
            <person name="Hauser L."/>
            <person name="Kyrpides N."/>
            <person name="Kim E."/>
            <person name="Meeks J.C."/>
            <person name="Elhai J."/>
            <person name="Campbell E.L."/>
            <person name="Thiel T."/>
            <person name="Longmire J."/>
            <person name="Potts M."/>
            <person name="Atlas R."/>
        </authorList>
    </citation>
    <scope>NUCLEOTIDE SEQUENCE [LARGE SCALE GENOMIC DNA]</scope>
    <source>
        <strain evidence="5">ATCC 29133 / PCC 73102</strain>
    </source>
</reference>
<dbReference type="InterPro" id="IPR029063">
    <property type="entry name" value="SAM-dependent_MTases_sf"/>
</dbReference>
<dbReference type="STRING" id="63737.Npun_F4534"/>
<keyword evidence="1 4" id="KW-0808">Transferase</keyword>
<dbReference type="Proteomes" id="UP000001191">
    <property type="component" value="Chromosome"/>
</dbReference>
<accession>B2IVT3</accession>
<gene>
    <name evidence="4" type="ordered locus">Npun_F4534</name>
</gene>
<dbReference type="RefSeq" id="WP_012410857.1">
    <property type="nucleotide sequence ID" value="NC_010628.1"/>
</dbReference>
<dbReference type="Pfam" id="PF22772">
    <property type="entry name" value="WsaF_C"/>
    <property type="match status" value="1"/>
</dbReference>
<dbReference type="PANTHER" id="PTHR46401">
    <property type="entry name" value="GLYCOSYLTRANSFERASE WBBK-RELATED"/>
    <property type="match status" value="1"/>
</dbReference>
<dbReference type="EnsemblBacteria" id="ACC82896">
    <property type="protein sequence ID" value="ACC82896"/>
    <property type="gene ID" value="Npun_F4534"/>
</dbReference>
<proteinExistence type="predicted"/>
<dbReference type="HOGENOM" id="CLU_276330_0_0_3"/>
<dbReference type="Gene3D" id="3.40.50.11090">
    <property type="match status" value="1"/>
</dbReference>
<dbReference type="CDD" id="cd03801">
    <property type="entry name" value="GT4_PimA-like"/>
    <property type="match status" value="1"/>
</dbReference>
<dbReference type="Pfam" id="PF13692">
    <property type="entry name" value="Glyco_trans_1_4"/>
    <property type="match status" value="1"/>
</dbReference>
<dbReference type="KEGG" id="npu:Npun_F4534"/>
<organism evidence="4 5">
    <name type="scientific">Nostoc punctiforme (strain ATCC 29133 / PCC 73102)</name>
    <dbReference type="NCBI Taxonomy" id="63737"/>
    <lineage>
        <taxon>Bacteria</taxon>
        <taxon>Bacillati</taxon>
        <taxon>Cyanobacteriota</taxon>
        <taxon>Cyanophyceae</taxon>
        <taxon>Nostocales</taxon>
        <taxon>Nostocaceae</taxon>
        <taxon>Nostoc</taxon>
    </lineage>
</organism>
<dbReference type="Gene3D" id="3.40.50.2000">
    <property type="entry name" value="Glycogen Phosphorylase B"/>
    <property type="match status" value="2"/>
</dbReference>
<dbReference type="GO" id="GO:0009103">
    <property type="term" value="P:lipopolysaccharide biosynthetic process"/>
    <property type="evidence" value="ECO:0007669"/>
    <property type="project" value="TreeGrafter"/>
</dbReference>
<evidence type="ECO:0000313" key="5">
    <source>
        <dbReference type="Proteomes" id="UP000001191"/>
    </source>
</evidence>